<evidence type="ECO:0000313" key="2">
    <source>
        <dbReference type="Proteomes" id="UP000197361"/>
    </source>
</evidence>
<dbReference type="Proteomes" id="UP000197361">
    <property type="component" value="Unassembled WGS sequence"/>
</dbReference>
<dbReference type="AlphaFoldDB" id="A0A246JX66"/>
<reference evidence="1 2" key="1">
    <citation type="journal article" date="2010" name="Int. J. Syst. Evol. Microbiol.">
        <title>Sphingopyxis bauzanensis sp. nov., a psychrophilic bacterium isolated from soil.</title>
        <authorList>
            <person name="Zhang D.C."/>
            <person name="Liu H.C."/>
            <person name="Xin Y.H."/>
            <person name="Zhou Y.G."/>
            <person name="Schinner F."/>
            <person name="Margesin R."/>
        </authorList>
    </citation>
    <scope>NUCLEOTIDE SEQUENCE [LARGE SCALE GENOMIC DNA]</scope>
    <source>
        <strain evidence="1 2">DSM 22271</strain>
    </source>
</reference>
<keyword evidence="2" id="KW-1185">Reference proteome</keyword>
<proteinExistence type="predicted"/>
<sequence>MGAWERLKRELPDGWEPLTVQRTAYKRALGEVRFRNAIASLEAIDPDADHVTPTLYYGAGIAAQMGLTAYLLERGFDDHWCARNVGLRITTALDWANAAGLNHANPSICRLAIVLTPYWKWRRFWKSEILRSADCGFRPGDVHAIIDNLLDHICNATGFEYPVADSPRREQL</sequence>
<comment type="caution">
    <text evidence="1">The sequence shown here is derived from an EMBL/GenBank/DDBJ whole genome shotgun (WGS) entry which is preliminary data.</text>
</comment>
<organism evidence="1 2">
    <name type="scientific">Sphingopyxis bauzanensis</name>
    <dbReference type="NCBI Taxonomy" id="651663"/>
    <lineage>
        <taxon>Bacteria</taxon>
        <taxon>Pseudomonadati</taxon>
        <taxon>Pseudomonadota</taxon>
        <taxon>Alphaproteobacteria</taxon>
        <taxon>Sphingomonadales</taxon>
        <taxon>Sphingomonadaceae</taxon>
        <taxon>Sphingopyxis</taxon>
    </lineage>
</organism>
<evidence type="ECO:0000313" key="1">
    <source>
        <dbReference type="EMBL" id="OWQ97526.1"/>
    </source>
</evidence>
<dbReference type="EMBL" id="NISK01000002">
    <property type="protein sequence ID" value="OWQ97526.1"/>
    <property type="molecule type" value="Genomic_DNA"/>
</dbReference>
<accession>A0A246JX66</accession>
<protein>
    <submittedName>
        <fullName evidence="1">Uncharacterized protein</fullName>
    </submittedName>
</protein>
<gene>
    <name evidence="1" type="ORF">CDQ92_10965</name>
</gene>
<name>A0A246JX66_9SPHN</name>